<protein>
    <submittedName>
        <fullName evidence="2">Uncharacterized protein</fullName>
    </submittedName>
</protein>
<keyword evidence="1" id="KW-0472">Membrane</keyword>
<name>A0A069DWC7_9HEMI</name>
<feature type="transmembrane region" description="Helical" evidence="1">
    <location>
        <begin position="125"/>
        <end position="148"/>
    </location>
</feature>
<dbReference type="AlphaFoldDB" id="A0A069DWC7"/>
<dbReference type="EMBL" id="GBGD01003255">
    <property type="protein sequence ID" value="JAC85634.1"/>
    <property type="molecule type" value="mRNA"/>
</dbReference>
<feature type="transmembrane region" description="Helical" evidence="1">
    <location>
        <begin position="60"/>
        <end position="84"/>
    </location>
</feature>
<evidence type="ECO:0000313" key="2">
    <source>
        <dbReference type="EMBL" id="JAC85634.1"/>
    </source>
</evidence>
<proteinExistence type="evidence at transcript level"/>
<sequence>MDRFPTIKSVFCLTLETAAKVVAYTHLIVFGFIFLLYFSYKTTSDLQNYGTSLIRISYSVMHNIMQENALLLSAFFSGGLIIGIRKKNSDLVLSWLLLQISTLLISLVTLPITLVPHLIRGNYVWINLQVIVFIILKSFAFLVVNSYYLTLSRGNLISEEEEEISTS</sequence>
<feature type="transmembrane region" description="Helical" evidence="1">
    <location>
        <begin position="96"/>
        <end position="119"/>
    </location>
</feature>
<reference evidence="2" key="1">
    <citation type="journal article" date="2015" name="J. Med. Entomol.">
        <title>A Deep Insight Into the Sialotranscriptome of the Chagas Disease Vector, Panstrongylus megistus (Hemiptera: Heteroptera).</title>
        <authorList>
            <person name="Ribeiro J.M."/>
            <person name="Schwarz A."/>
            <person name="Francischetti I.M."/>
        </authorList>
    </citation>
    <scope>NUCLEOTIDE SEQUENCE</scope>
    <source>
        <tissue evidence="2">Salivary glands</tissue>
    </source>
</reference>
<organism evidence="2">
    <name type="scientific">Panstrongylus megistus</name>
    <dbReference type="NCBI Taxonomy" id="65343"/>
    <lineage>
        <taxon>Eukaryota</taxon>
        <taxon>Metazoa</taxon>
        <taxon>Ecdysozoa</taxon>
        <taxon>Arthropoda</taxon>
        <taxon>Hexapoda</taxon>
        <taxon>Insecta</taxon>
        <taxon>Pterygota</taxon>
        <taxon>Neoptera</taxon>
        <taxon>Paraneoptera</taxon>
        <taxon>Hemiptera</taxon>
        <taxon>Heteroptera</taxon>
        <taxon>Panheteroptera</taxon>
        <taxon>Cimicomorpha</taxon>
        <taxon>Reduviidae</taxon>
        <taxon>Triatominae</taxon>
        <taxon>Panstrongylus</taxon>
    </lineage>
</organism>
<feature type="transmembrane region" description="Helical" evidence="1">
    <location>
        <begin position="21"/>
        <end position="40"/>
    </location>
</feature>
<keyword evidence="1" id="KW-1133">Transmembrane helix</keyword>
<evidence type="ECO:0000256" key="1">
    <source>
        <dbReference type="SAM" id="Phobius"/>
    </source>
</evidence>
<keyword evidence="1" id="KW-0812">Transmembrane</keyword>
<accession>A0A069DWC7</accession>